<proteinExistence type="inferred from homology"/>
<evidence type="ECO:0000256" key="6">
    <source>
        <dbReference type="SAM" id="Phobius"/>
    </source>
</evidence>
<evidence type="ECO:0000256" key="2">
    <source>
        <dbReference type="ARBA" id="ARBA00023224"/>
    </source>
</evidence>
<dbReference type="SMART" id="SM00304">
    <property type="entry name" value="HAMP"/>
    <property type="match status" value="1"/>
</dbReference>
<dbReference type="GO" id="GO:0007165">
    <property type="term" value="P:signal transduction"/>
    <property type="evidence" value="ECO:0007669"/>
    <property type="project" value="UniProtKB-KW"/>
</dbReference>
<keyword evidence="5" id="KW-0175">Coiled coil</keyword>
<dbReference type="GO" id="GO:0016020">
    <property type="term" value="C:membrane"/>
    <property type="evidence" value="ECO:0007669"/>
    <property type="project" value="UniProtKB-SubCell"/>
</dbReference>
<feature type="coiled-coil region" evidence="5">
    <location>
        <begin position="355"/>
        <end position="410"/>
    </location>
</feature>
<gene>
    <name evidence="9" type="ORF">DIZ78_13250</name>
</gene>
<evidence type="ECO:0000313" key="9">
    <source>
        <dbReference type="EMBL" id="RDH84197.1"/>
    </source>
</evidence>
<feature type="transmembrane region" description="Helical" evidence="6">
    <location>
        <begin position="18"/>
        <end position="41"/>
    </location>
</feature>
<evidence type="ECO:0000259" key="8">
    <source>
        <dbReference type="PROSITE" id="PS50885"/>
    </source>
</evidence>
<accession>A0A370DIS7</accession>
<reference evidence="9 10" key="1">
    <citation type="journal article" date="2018" name="ISME J.">
        <title>Endosymbiont genomes yield clues of tubeworm success.</title>
        <authorList>
            <person name="Li Y."/>
            <person name="Liles M.R."/>
            <person name="Halanych K.M."/>
        </authorList>
    </citation>
    <scope>NUCLEOTIDE SEQUENCE [LARGE SCALE GENOMIC DNA]</scope>
    <source>
        <strain evidence="9">A1462</strain>
    </source>
</reference>
<evidence type="ECO:0000256" key="1">
    <source>
        <dbReference type="ARBA" id="ARBA00004370"/>
    </source>
</evidence>
<evidence type="ECO:0000259" key="7">
    <source>
        <dbReference type="PROSITE" id="PS50111"/>
    </source>
</evidence>
<dbReference type="PROSITE" id="PS50111">
    <property type="entry name" value="CHEMOTAXIS_TRANSDUC_2"/>
    <property type="match status" value="1"/>
</dbReference>
<dbReference type="PROSITE" id="PS50885">
    <property type="entry name" value="HAMP"/>
    <property type="match status" value="1"/>
</dbReference>
<comment type="caution">
    <text evidence="9">The sequence shown here is derived from an EMBL/GenBank/DDBJ whole genome shotgun (WGS) entry which is preliminary data.</text>
</comment>
<sequence length="584" mass="63011">MNSQTPTKQNSGFNKSSLIIIFGGILLLLAVVGAGTLSYILPATIDNSLSESFEGKLLPNLNSDLENIANEVERLLIEKKQYTLILANENFSTEKITYTNGLIAQLMPLAESFDVDGIVNAIEHQLEASDDLSGVRVRTEKDGEWIEFGDTVLSEETRLFKSEGKNEYAFVELQLMITTEKLKKAKHLEDESFTKLLSRIKSLTDSTIEETSSKSHEIKDALSSTVRWQIGATVAIFMVIFMVIFTGLVLFLLNKIVIKSLENAGQLLRQIADGDLTVAVETNGEDEVNQLLAAMRDMVNKMHANITTVAASTVDMSSAAEQMSVITEETNLGIQKQQMETDQVATAISQMTATVQEVTRNATKAAQAAQDADQEAHNGQNVVTKTINSINRLANDVQSAAEVIHKLENNTESIGAVLDVIKGIAEQTNLLALNAAIEAARAGEQGRGFAVVADEVRTLAARTQDSTREIESMIEQLQGGAKQAVQVMEASSEQAKATVDQAAGAGHALEAITSGITSISDMNLQIATASEEQTQATEEINRSVINISKVVAETSQGAQQTAEAGESYVKLAADLQGLVAQFKV</sequence>
<protein>
    <submittedName>
        <fullName evidence="9">Methyl-accepting chemotaxis protein</fullName>
    </submittedName>
</protein>
<dbReference type="Gene3D" id="1.10.287.950">
    <property type="entry name" value="Methyl-accepting chemotaxis protein"/>
    <property type="match status" value="1"/>
</dbReference>
<dbReference type="Pfam" id="PF00015">
    <property type="entry name" value="MCPsignal"/>
    <property type="match status" value="1"/>
</dbReference>
<comment type="subcellular location">
    <subcellularLocation>
        <location evidence="1">Membrane</location>
    </subcellularLocation>
</comment>
<evidence type="ECO:0000313" key="10">
    <source>
        <dbReference type="Proteomes" id="UP000254771"/>
    </source>
</evidence>
<feature type="domain" description="Methyl-accepting transducer" evidence="7">
    <location>
        <begin position="312"/>
        <end position="548"/>
    </location>
</feature>
<dbReference type="SMART" id="SM00283">
    <property type="entry name" value="MA"/>
    <property type="match status" value="1"/>
</dbReference>
<dbReference type="CDD" id="cd06225">
    <property type="entry name" value="HAMP"/>
    <property type="match status" value="1"/>
</dbReference>
<keyword evidence="6" id="KW-0472">Membrane</keyword>
<name>A0A370DIS7_9GAMM</name>
<feature type="coiled-coil region" evidence="5">
    <location>
        <begin position="58"/>
        <end position="85"/>
    </location>
</feature>
<dbReference type="PANTHER" id="PTHR32089:SF112">
    <property type="entry name" value="LYSOZYME-LIKE PROTEIN-RELATED"/>
    <property type="match status" value="1"/>
</dbReference>
<evidence type="ECO:0000256" key="4">
    <source>
        <dbReference type="PROSITE-ProRule" id="PRU00284"/>
    </source>
</evidence>
<feature type="domain" description="HAMP" evidence="8">
    <location>
        <begin position="255"/>
        <end position="307"/>
    </location>
</feature>
<evidence type="ECO:0000256" key="3">
    <source>
        <dbReference type="ARBA" id="ARBA00029447"/>
    </source>
</evidence>
<keyword evidence="2 4" id="KW-0807">Transducer</keyword>
<keyword evidence="10" id="KW-1185">Reference proteome</keyword>
<evidence type="ECO:0000256" key="5">
    <source>
        <dbReference type="SAM" id="Coils"/>
    </source>
</evidence>
<organism evidence="9 10">
    <name type="scientific">endosymbiont of Escarpia spicata</name>
    <dbReference type="NCBI Taxonomy" id="2200908"/>
    <lineage>
        <taxon>Bacteria</taxon>
        <taxon>Pseudomonadati</taxon>
        <taxon>Pseudomonadota</taxon>
        <taxon>Gammaproteobacteria</taxon>
        <taxon>sulfur-oxidizing symbionts</taxon>
    </lineage>
</organism>
<dbReference type="FunFam" id="1.10.287.950:FF:000001">
    <property type="entry name" value="Methyl-accepting chemotaxis sensory transducer"/>
    <property type="match status" value="1"/>
</dbReference>
<dbReference type="AlphaFoldDB" id="A0A370DIS7"/>
<feature type="transmembrane region" description="Helical" evidence="6">
    <location>
        <begin position="228"/>
        <end position="253"/>
    </location>
</feature>
<comment type="similarity">
    <text evidence="3">Belongs to the methyl-accepting chemotaxis (MCP) protein family.</text>
</comment>
<dbReference type="InterPro" id="IPR004089">
    <property type="entry name" value="MCPsignal_dom"/>
</dbReference>
<dbReference type="PANTHER" id="PTHR32089">
    <property type="entry name" value="METHYL-ACCEPTING CHEMOTAXIS PROTEIN MCPB"/>
    <property type="match status" value="1"/>
</dbReference>
<keyword evidence="6" id="KW-1133">Transmembrane helix</keyword>
<dbReference type="Proteomes" id="UP000254771">
    <property type="component" value="Unassembled WGS sequence"/>
</dbReference>
<dbReference type="SUPFAM" id="SSF58104">
    <property type="entry name" value="Methyl-accepting chemotaxis protein (MCP) signaling domain"/>
    <property type="match status" value="1"/>
</dbReference>
<dbReference type="EMBL" id="QFXE01000017">
    <property type="protein sequence ID" value="RDH84197.1"/>
    <property type="molecule type" value="Genomic_DNA"/>
</dbReference>
<dbReference type="Pfam" id="PF00672">
    <property type="entry name" value="HAMP"/>
    <property type="match status" value="1"/>
</dbReference>
<dbReference type="InterPro" id="IPR003660">
    <property type="entry name" value="HAMP_dom"/>
</dbReference>
<keyword evidence="6" id="KW-0812">Transmembrane</keyword>
<dbReference type="CDD" id="cd11386">
    <property type="entry name" value="MCP_signal"/>
    <property type="match status" value="1"/>
</dbReference>
<dbReference type="GO" id="GO:0006935">
    <property type="term" value="P:chemotaxis"/>
    <property type="evidence" value="ECO:0007669"/>
    <property type="project" value="UniProtKB-ARBA"/>
</dbReference>